<dbReference type="Proteomes" id="UP000216052">
    <property type="component" value="Chromosome"/>
</dbReference>
<proteinExistence type="predicted"/>
<reference evidence="1" key="1">
    <citation type="submission" date="2024-05" db="EMBL/GenBank/DDBJ databases">
        <title>Isolation and characterization of Sporomusa carbonis sp. nov., a carboxydotrophic hydrogenogen in the genus of Sporomusa isolated from a charcoal burning pile.</title>
        <authorList>
            <person name="Boeer T."/>
            <person name="Rosenbaum F."/>
            <person name="Eysell L."/>
            <person name="Mueller V."/>
            <person name="Daniel R."/>
            <person name="Poehlein A."/>
        </authorList>
    </citation>
    <scope>NUCLEOTIDE SEQUENCE [LARGE SCALE GENOMIC DNA]</scope>
    <source>
        <strain evidence="1">DSM 3132</strain>
    </source>
</reference>
<name>A0ABZ3J5S1_SPOA4</name>
<sequence>MLIRLAINGNDKFVADDYEMKQHAWDIATYLTMEHFKDYNGTLQGEVSRR</sequence>
<organism evidence="1 2">
    <name type="scientific">Sporomusa acidovorans (strain ATCC 49682 / DSM 3132 / Mol)</name>
    <dbReference type="NCBI Taxonomy" id="1123286"/>
    <lineage>
        <taxon>Bacteria</taxon>
        <taxon>Bacillati</taxon>
        <taxon>Bacillota</taxon>
        <taxon>Negativicutes</taxon>
        <taxon>Selenomonadales</taxon>
        <taxon>Sporomusaceae</taxon>
        <taxon>Sporomusa</taxon>
    </lineage>
</organism>
<evidence type="ECO:0000313" key="1">
    <source>
        <dbReference type="EMBL" id="XFO73394.1"/>
    </source>
</evidence>
<accession>A0ABZ3J5S1</accession>
<dbReference type="EMBL" id="CP155571">
    <property type="protein sequence ID" value="XFO73394.1"/>
    <property type="molecule type" value="Genomic_DNA"/>
</dbReference>
<gene>
    <name evidence="1" type="ORF">SPACI_034800</name>
</gene>
<protein>
    <submittedName>
        <fullName evidence="1">Uncharacterized protein</fullName>
    </submittedName>
</protein>
<keyword evidence="2" id="KW-1185">Reference proteome</keyword>
<evidence type="ECO:0000313" key="2">
    <source>
        <dbReference type="Proteomes" id="UP000216052"/>
    </source>
</evidence>